<evidence type="ECO:0000256" key="1">
    <source>
        <dbReference type="ARBA" id="ARBA00022723"/>
    </source>
</evidence>
<evidence type="ECO:0000256" key="4">
    <source>
        <dbReference type="PROSITE-ProRule" id="PRU00325"/>
    </source>
</evidence>
<feature type="region of interest" description="Disordered" evidence="5">
    <location>
        <begin position="907"/>
        <end position="980"/>
    </location>
</feature>
<keyword evidence="7" id="KW-1185">Reference proteome</keyword>
<evidence type="ECO:0000259" key="6">
    <source>
        <dbReference type="PROSITE" id="PS50966"/>
    </source>
</evidence>
<feature type="region of interest" description="Disordered" evidence="5">
    <location>
        <begin position="207"/>
        <end position="260"/>
    </location>
</feature>
<dbReference type="InterPro" id="IPR007527">
    <property type="entry name" value="Znf_SWIM"/>
</dbReference>
<feature type="region of interest" description="Disordered" evidence="5">
    <location>
        <begin position="836"/>
        <end position="888"/>
    </location>
</feature>
<feature type="region of interest" description="Disordered" evidence="5">
    <location>
        <begin position="800"/>
        <end position="822"/>
    </location>
</feature>
<dbReference type="PROSITE" id="PS50966">
    <property type="entry name" value="ZF_SWIM"/>
    <property type="match status" value="1"/>
</dbReference>
<protein>
    <recommendedName>
        <fullName evidence="6">SWIM-type domain-containing protein</fullName>
    </recommendedName>
</protein>
<dbReference type="RefSeq" id="XP_056694728.1">
    <property type="nucleotide sequence ID" value="XM_056838750.1"/>
</dbReference>
<name>A0ABM3RGJ0_SPIOL</name>
<reference evidence="7" key="1">
    <citation type="journal article" date="2021" name="Nat. Commun.">
        <title>Genomic analyses provide insights into spinach domestication and the genetic basis of agronomic traits.</title>
        <authorList>
            <person name="Cai X."/>
            <person name="Sun X."/>
            <person name="Xu C."/>
            <person name="Sun H."/>
            <person name="Wang X."/>
            <person name="Ge C."/>
            <person name="Zhang Z."/>
            <person name="Wang Q."/>
            <person name="Fei Z."/>
            <person name="Jiao C."/>
            <person name="Wang Q."/>
        </authorList>
    </citation>
    <scope>NUCLEOTIDE SEQUENCE [LARGE SCALE GENOMIC DNA]</scope>
    <source>
        <strain evidence="7">cv. Varoflay</strain>
    </source>
</reference>
<evidence type="ECO:0000313" key="8">
    <source>
        <dbReference type="RefSeq" id="XP_056694728.1"/>
    </source>
</evidence>
<feature type="compositionally biased region" description="Low complexity" evidence="5">
    <location>
        <begin position="214"/>
        <end position="226"/>
    </location>
</feature>
<feature type="domain" description="SWIM-type" evidence="6">
    <location>
        <begin position="710"/>
        <end position="751"/>
    </location>
</feature>
<evidence type="ECO:0000256" key="5">
    <source>
        <dbReference type="SAM" id="MobiDB-lite"/>
    </source>
</evidence>
<feature type="compositionally biased region" description="Polar residues" evidence="5">
    <location>
        <begin position="81"/>
        <end position="93"/>
    </location>
</feature>
<reference evidence="8" key="2">
    <citation type="submission" date="2025-08" db="UniProtKB">
        <authorList>
            <consortium name="RefSeq"/>
        </authorList>
    </citation>
    <scope>IDENTIFICATION</scope>
    <source>
        <tissue evidence="8">Leaf</tissue>
    </source>
</reference>
<accession>A0ABM3RGJ0</accession>
<feature type="compositionally biased region" description="Gly residues" evidence="5">
    <location>
        <begin position="928"/>
        <end position="942"/>
    </location>
</feature>
<sequence length="980" mass="110087">MSPTKSSPRRQFQTTASNTNDNVTLSSPLKKTQTLASTLSKKDYFSTKYVASSSLVEPSLYKQIENPDVNTQAAQNTNFLSQNTNSTYDSSIPSDYEWEDPRPESPLKYNELISEDSDDDHDPLYKPDSGVLFHDSEDDDLNYEGEEGLNLEFEEGEEEEENVIEGTDFIENESDESDDELRVARERVKFCNVRLLEIANQVEREAKEGKLGAQSSQPTETTPSQSGYLSEYEDSEDDIHTPPDSGDEFQERRKGNRGSLVSSNTDFSVFKWKVGQRFPNRGEFKAAVAKYGIVQGRNVYFVLSNKNRREELGVKCIKGCPFYLYGSWHSKLGTFLVKRVKENHTCHRNMKRNRQLKSSWVAREMLEVFKARPHWPAKEIMEAVRIAYKALIKRHFAYRVKYRAHQLLHGSMKEHYLKVGRYMEAIKASSPGNVMELRVDKTKKVDPPTFQRFFVCFDGLKQGWKEGCRKVICVDAAFLKTFLGGQILSAVGRDGNDQMYPIAWAAVEGENNLSWEWFFTHLQSCLDLGDGTDIAMISDEHQAILHAVSTILPKAEHRHCARHIFALWHKTYKGDEFKLVFWKVAKAYNMADYNEALDELTTLSEDAATAFKSYNPKVFCRAYLNSSIKTDAITNNMAETFNGYIINARTKHLIYMLEDIRVALMQRLVCKKKGIQKTPSLLCPRIQAKLEKEKTKAANCEVLPSTDNLFNVRYYLDQLNVDLDAKSCTCRKWDMLGIPCCHAIACIFFLNKEAESFVDASYKKEMYLKAYGGSIPPLEGERHWPRALCIIDPPPIKIGPGRPRIKRFKGPSENPKKPGTLSRVGMEMTCSICQTKGHNKRRCPNRDNPVIREPTSKRPRGRPKKDNSATNNQSASNMISTTVTAQPSQLGRNGRLILGGLGARDGSQIVGKGRGSRGRGQGDDVGAFGRGSSGRGQGGGCAATGRGKGKGRGRGKGKNQVPVGVGVYIGADGTPFSNVS</sequence>
<dbReference type="PANTHER" id="PTHR31973">
    <property type="entry name" value="POLYPROTEIN, PUTATIVE-RELATED"/>
    <property type="match status" value="1"/>
</dbReference>
<feature type="compositionally biased region" description="Basic residues" evidence="5">
    <location>
        <begin position="947"/>
        <end position="957"/>
    </location>
</feature>
<dbReference type="SMART" id="SM00575">
    <property type="entry name" value="ZnF_PMZ"/>
    <property type="match status" value="1"/>
</dbReference>
<dbReference type="PANTHER" id="PTHR31973:SF197">
    <property type="entry name" value="SWIM-TYPE DOMAIN-CONTAINING PROTEIN"/>
    <property type="match status" value="1"/>
</dbReference>
<dbReference type="Pfam" id="PF04434">
    <property type="entry name" value="SWIM"/>
    <property type="match status" value="1"/>
</dbReference>
<evidence type="ECO:0000313" key="7">
    <source>
        <dbReference type="Proteomes" id="UP000813463"/>
    </source>
</evidence>
<dbReference type="Proteomes" id="UP000813463">
    <property type="component" value="Chromosome 1"/>
</dbReference>
<dbReference type="Pfam" id="PF10551">
    <property type="entry name" value="MULE"/>
    <property type="match status" value="1"/>
</dbReference>
<dbReference type="InterPro" id="IPR006564">
    <property type="entry name" value="Znf_PMZ"/>
</dbReference>
<gene>
    <name evidence="8" type="primary">LOC110779032</name>
</gene>
<dbReference type="GeneID" id="110779032"/>
<dbReference type="InterPro" id="IPR018289">
    <property type="entry name" value="MULE_transposase_dom"/>
</dbReference>
<feature type="compositionally biased region" description="Polar residues" evidence="5">
    <location>
        <begin position="868"/>
        <end position="888"/>
    </location>
</feature>
<evidence type="ECO:0000256" key="2">
    <source>
        <dbReference type="ARBA" id="ARBA00022771"/>
    </source>
</evidence>
<feature type="region of interest" description="Disordered" evidence="5">
    <location>
        <begin position="81"/>
        <end position="108"/>
    </location>
</feature>
<keyword evidence="3" id="KW-0862">Zinc</keyword>
<organism evidence="7 8">
    <name type="scientific">Spinacia oleracea</name>
    <name type="common">Spinach</name>
    <dbReference type="NCBI Taxonomy" id="3562"/>
    <lineage>
        <taxon>Eukaryota</taxon>
        <taxon>Viridiplantae</taxon>
        <taxon>Streptophyta</taxon>
        <taxon>Embryophyta</taxon>
        <taxon>Tracheophyta</taxon>
        <taxon>Spermatophyta</taxon>
        <taxon>Magnoliopsida</taxon>
        <taxon>eudicotyledons</taxon>
        <taxon>Gunneridae</taxon>
        <taxon>Pentapetalae</taxon>
        <taxon>Caryophyllales</taxon>
        <taxon>Chenopodiaceae</taxon>
        <taxon>Chenopodioideae</taxon>
        <taxon>Anserineae</taxon>
        <taxon>Spinacia</taxon>
    </lineage>
</organism>
<feature type="region of interest" description="Disordered" evidence="5">
    <location>
        <begin position="154"/>
        <end position="179"/>
    </location>
</feature>
<feature type="region of interest" description="Disordered" evidence="5">
    <location>
        <begin position="1"/>
        <end position="30"/>
    </location>
</feature>
<keyword evidence="1" id="KW-0479">Metal-binding</keyword>
<proteinExistence type="predicted"/>
<keyword evidence="2 4" id="KW-0863">Zinc-finger</keyword>
<evidence type="ECO:0000256" key="3">
    <source>
        <dbReference type="ARBA" id="ARBA00022833"/>
    </source>
</evidence>